<dbReference type="InterPro" id="IPR000700">
    <property type="entry name" value="PAS-assoc_C"/>
</dbReference>
<keyword evidence="10" id="KW-0547">Nucleotide-binding</keyword>
<dbReference type="PANTHER" id="PTHR43047">
    <property type="entry name" value="TWO-COMPONENT HISTIDINE PROTEIN KINASE"/>
    <property type="match status" value="1"/>
</dbReference>
<dbReference type="PRINTS" id="PR00344">
    <property type="entry name" value="BCTRLSENSOR"/>
</dbReference>
<dbReference type="InterPro" id="IPR035965">
    <property type="entry name" value="PAS-like_dom_sf"/>
</dbReference>
<evidence type="ECO:0000259" key="21">
    <source>
        <dbReference type="PROSITE" id="PS50113"/>
    </source>
</evidence>
<dbReference type="SMART" id="SM00387">
    <property type="entry name" value="HATPase_c"/>
    <property type="match status" value="1"/>
</dbReference>
<evidence type="ECO:0000256" key="8">
    <source>
        <dbReference type="ARBA" id="ARBA00022692"/>
    </source>
</evidence>
<evidence type="ECO:0000256" key="3">
    <source>
        <dbReference type="ARBA" id="ARBA00012438"/>
    </source>
</evidence>
<dbReference type="RefSeq" id="WP_245655671.1">
    <property type="nucleotide sequence ID" value="NZ_FZOL01000017.1"/>
</dbReference>
<keyword evidence="15" id="KW-0472">Membrane</keyword>
<dbReference type="InterPro" id="IPR013656">
    <property type="entry name" value="PAS_4"/>
</dbReference>
<dbReference type="Gene3D" id="3.30.450.20">
    <property type="entry name" value="PAS domain"/>
    <property type="match status" value="1"/>
</dbReference>
<dbReference type="SMART" id="SM00073">
    <property type="entry name" value="HPT"/>
    <property type="match status" value="1"/>
</dbReference>
<feature type="domain" description="Response regulatory" evidence="19">
    <location>
        <begin position="960"/>
        <end position="1079"/>
    </location>
</feature>
<evidence type="ECO:0000256" key="14">
    <source>
        <dbReference type="ARBA" id="ARBA00023012"/>
    </source>
</evidence>
<dbReference type="InterPro" id="IPR008207">
    <property type="entry name" value="Sig_transdc_His_kin_Hpt_dom"/>
</dbReference>
<dbReference type="Pfam" id="PF01627">
    <property type="entry name" value="Hpt"/>
    <property type="match status" value="1"/>
</dbReference>
<protein>
    <recommendedName>
        <fullName evidence="3">histidine kinase</fullName>
        <ecNumber evidence="3">2.7.13.3</ecNumber>
    </recommendedName>
</protein>
<keyword evidence="4" id="KW-1003">Cell membrane</keyword>
<sequence length="1206" mass="133861">MPRRYGWLLQLVVLCVWMGGALAWDETPSLLARSNLDEGLRLQLDDDDRHWLWDRRTLWLGVSRPDRAPFDIMTTGRDYEGLTADYVGLLGQLLGVEIRVRRYATRAEALQALSAGEIDLLGTANADEAARNGLLLSEPYAPNHTVLVSRSNETVPDPGRPGIRLAMREGYLSEAHVRQLFPQARLTVYPSVLNALGAVAFGQADLFLGNALGTRYQRQKSYLTQLQLSPTELFENNHYGFAISPANLRLKIMVNQALAIIPEQARQGILRRWNGNVPEPVGKHALQLSPRERDWLDRHPQVRLAIDEQFLPVSYRDDQGVFRGISADLLDLIGQRTGLSFSIVEGKGFSDMARQLEEDEVDLLAALPFSPQRQEQVAFTRSWLSNSLVLVTRDSSRLDSLDQLSGMRVAMVEGSVLEDYMSEQHPQVRVLWSEGPQAALERVANGEAQGAVVSLIGARYTIARHYRGQLRIRAALPVAPVHFAFATRRGEAELRSIMNKALLSVSPQEMDELINRWRNEVIVADSYWRKYRGMILQGFLMAVGLLLLAVYWIRGLRRQVEKRLQAEQALSDQLEFMRVMIDGTPNPIYVRDRKGHLLTCNVSYLQALDVSREAVIGQPLPEWLIGAAQARQCREAYRQVIAQGVSVVEDRELVLAGRRLTIYHWMLPYRGSDGAVAGLIGGWIDISERQQLCDALQTAKDDAEAANRAKTNFLATMSHEIRTPMNALLGMLELASRKAEEGVLDRLALDVASGAARGLLELVGDILDITRIESGHLVLSPQQVDLYREVESTVRLFEGQARQKRLQLNLDMDGHGPVQVLLDPVRFKQVLSNLISNAIKFTHEGRVCVTLALEVDHERVGLHLSVEDTGVGIPADELAQLGSPFRQASNNQQSARSGSGLGLSISHTLCAMMGGAMQLDSTLGVGTRAQIRLDLPRLMPSDALLASLPQPAAGAAMPLDILVVDDYPANRLLLQQQLSFLGHRVATAANGHEGLRTWLRQRFDVLITDCNMPGLNGYALARAVREDERRKGKTSVLLLGCTANAQPQEQVRCLRAGMDDCLFKPLNLKELAGKLAPCEQRLLVADSAGESELGEGLDISSLRHLTGGDRDAIKLLLRDLLTSNREDLVQLASLHADSDLAGLADLVHRIKGGGRIIKARWLLQACENLEQACLESRPAPRIDPLVDDLRRAMAALTQRLEEFCQR</sequence>
<dbReference type="SUPFAM" id="SSF52172">
    <property type="entry name" value="CheY-like"/>
    <property type="match status" value="1"/>
</dbReference>
<dbReference type="InterPro" id="IPR003594">
    <property type="entry name" value="HATPase_dom"/>
</dbReference>
<dbReference type="STRING" id="1215104.GCA_000730585_00182"/>
<dbReference type="Gene3D" id="3.40.50.2300">
    <property type="match status" value="1"/>
</dbReference>
<evidence type="ECO:0000256" key="1">
    <source>
        <dbReference type="ARBA" id="ARBA00000085"/>
    </source>
</evidence>
<evidence type="ECO:0000256" key="9">
    <source>
        <dbReference type="ARBA" id="ARBA00022729"/>
    </source>
</evidence>
<evidence type="ECO:0000259" key="18">
    <source>
        <dbReference type="PROSITE" id="PS50109"/>
    </source>
</evidence>
<organism evidence="24 25">
    <name type="scientific">Pseudomonas japonica</name>
    <dbReference type="NCBI Taxonomy" id="256466"/>
    <lineage>
        <taxon>Bacteria</taxon>
        <taxon>Pseudomonadati</taxon>
        <taxon>Pseudomonadota</taxon>
        <taxon>Gammaproteobacteria</taxon>
        <taxon>Pseudomonadales</taxon>
        <taxon>Pseudomonadaceae</taxon>
        <taxon>Pseudomonas</taxon>
    </lineage>
</organism>
<dbReference type="Gene3D" id="1.20.120.160">
    <property type="entry name" value="HPT domain"/>
    <property type="match status" value="1"/>
</dbReference>
<dbReference type="InterPro" id="IPR005467">
    <property type="entry name" value="His_kinase_dom"/>
</dbReference>
<feature type="domain" description="HPt" evidence="22">
    <location>
        <begin position="1109"/>
        <end position="1203"/>
    </location>
</feature>
<dbReference type="CDD" id="cd13707">
    <property type="entry name" value="PBP2_BvgS_D2"/>
    <property type="match status" value="1"/>
</dbReference>
<keyword evidence="6 17" id="KW-0597">Phosphoprotein</keyword>
<dbReference type="SUPFAM" id="SSF53850">
    <property type="entry name" value="Periplasmic binding protein-like II"/>
    <property type="match status" value="2"/>
</dbReference>
<keyword evidence="12" id="KW-0067">ATP-binding</keyword>
<keyword evidence="9" id="KW-0732">Signal</keyword>
<dbReference type="CDD" id="cd00082">
    <property type="entry name" value="HisKA"/>
    <property type="match status" value="1"/>
</dbReference>
<evidence type="ECO:0000256" key="13">
    <source>
        <dbReference type="ARBA" id="ARBA00022989"/>
    </source>
</evidence>
<gene>
    <name evidence="23" type="ORF">SAMN05444352_11751</name>
    <name evidence="24" type="ORF">SAMN05444352_11757</name>
</gene>
<accession>A0A239I1I6</accession>
<dbReference type="FunFam" id="3.30.565.10:FF:000010">
    <property type="entry name" value="Sensor histidine kinase RcsC"/>
    <property type="match status" value="1"/>
</dbReference>
<evidence type="ECO:0000256" key="16">
    <source>
        <dbReference type="PROSITE-ProRule" id="PRU00110"/>
    </source>
</evidence>
<evidence type="ECO:0000256" key="15">
    <source>
        <dbReference type="ARBA" id="ARBA00023136"/>
    </source>
</evidence>
<evidence type="ECO:0000256" key="17">
    <source>
        <dbReference type="PROSITE-ProRule" id="PRU00169"/>
    </source>
</evidence>
<evidence type="ECO:0000256" key="6">
    <source>
        <dbReference type="ARBA" id="ARBA00022553"/>
    </source>
</evidence>
<dbReference type="InterPro" id="IPR011006">
    <property type="entry name" value="CheY-like_superfamily"/>
</dbReference>
<keyword evidence="11 24" id="KW-0418">Kinase</keyword>
<evidence type="ECO:0000256" key="4">
    <source>
        <dbReference type="ARBA" id="ARBA00022475"/>
    </source>
</evidence>
<dbReference type="CDD" id="cd17546">
    <property type="entry name" value="REC_hyHK_CKI1_RcsC-like"/>
    <property type="match status" value="1"/>
</dbReference>
<feature type="domain" description="PAC" evidence="21">
    <location>
        <begin position="646"/>
        <end position="698"/>
    </location>
</feature>
<evidence type="ECO:0000256" key="7">
    <source>
        <dbReference type="ARBA" id="ARBA00022679"/>
    </source>
</evidence>
<feature type="domain" description="Histidine kinase" evidence="18">
    <location>
        <begin position="716"/>
        <end position="937"/>
    </location>
</feature>
<feature type="domain" description="PAS" evidence="20">
    <location>
        <begin position="573"/>
        <end position="644"/>
    </location>
</feature>
<dbReference type="EC" id="2.7.13.3" evidence="3"/>
<keyword evidence="25" id="KW-1185">Reference proteome</keyword>
<dbReference type="EMBL" id="FZOL01000017">
    <property type="protein sequence ID" value="SNS87221.1"/>
    <property type="molecule type" value="Genomic_DNA"/>
</dbReference>
<reference evidence="24" key="2">
    <citation type="submission" date="2017-06" db="EMBL/GenBank/DDBJ databases">
        <authorList>
            <person name="Kim H.J."/>
            <person name="Triplett B.A."/>
        </authorList>
    </citation>
    <scope>NUCLEOTIDE SEQUENCE [LARGE SCALE GENOMIC DNA]</scope>
    <source>
        <strain evidence="24">DSM 22348</strain>
    </source>
</reference>
<proteinExistence type="predicted"/>
<dbReference type="InterPro" id="IPR001638">
    <property type="entry name" value="Solute-binding_3/MltF_N"/>
</dbReference>
<dbReference type="PROSITE" id="PS50112">
    <property type="entry name" value="PAS"/>
    <property type="match status" value="1"/>
</dbReference>
<dbReference type="InterPro" id="IPR003661">
    <property type="entry name" value="HisK_dim/P_dom"/>
</dbReference>
<dbReference type="InterPro" id="IPR049871">
    <property type="entry name" value="BvgS-like_periplasmic2"/>
</dbReference>
<dbReference type="InterPro" id="IPR036641">
    <property type="entry name" value="HPT_dom_sf"/>
</dbReference>
<dbReference type="InterPro" id="IPR004358">
    <property type="entry name" value="Sig_transdc_His_kin-like_C"/>
</dbReference>
<reference evidence="25" key="1">
    <citation type="submission" date="2017-06" db="EMBL/GenBank/DDBJ databases">
        <authorList>
            <person name="Varghese N."/>
            <person name="Submissions S."/>
        </authorList>
    </citation>
    <scope>NUCLEOTIDE SEQUENCE [LARGE SCALE GENOMIC DNA]</scope>
    <source>
        <strain evidence="25">DSM 22348</strain>
    </source>
</reference>
<dbReference type="InterPro" id="IPR049870">
    <property type="entry name" value="BvgS-like_periplasmic1"/>
</dbReference>
<dbReference type="Pfam" id="PF02518">
    <property type="entry name" value="HATPase_c"/>
    <property type="match status" value="1"/>
</dbReference>
<dbReference type="InterPro" id="IPR036097">
    <property type="entry name" value="HisK_dim/P_sf"/>
</dbReference>
<keyword evidence="8" id="KW-0812">Transmembrane</keyword>
<dbReference type="PROSITE" id="PS50109">
    <property type="entry name" value="HIS_KIN"/>
    <property type="match status" value="1"/>
</dbReference>
<dbReference type="Proteomes" id="UP000198407">
    <property type="component" value="Unassembled WGS sequence"/>
</dbReference>
<dbReference type="GO" id="GO:0005886">
    <property type="term" value="C:plasma membrane"/>
    <property type="evidence" value="ECO:0007669"/>
    <property type="project" value="UniProtKB-SubCell"/>
</dbReference>
<evidence type="ECO:0000259" key="22">
    <source>
        <dbReference type="PROSITE" id="PS50894"/>
    </source>
</evidence>
<dbReference type="Pfam" id="PF00497">
    <property type="entry name" value="SBP_bac_3"/>
    <property type="match status" value="2"/>
</dbReference>
<evidence type="ECO:0000256" key="10">
    <source>
        <dbReference type="ARBA" id="ARBA00022741"/>
    </source>
</evidence>
<feature type="modified residue" description="Phosphohistidine" evidence="16">
    <location>
        <position position="1148"/>
    </location>
</feature>
<dbReference type="PROSITE" id="PS50110">
    <property type="entry name" value="RESPONSE_REGULATORY"/>
    <property type="match status" value="1"/>
</dbReference>
<dbReference type="InterPro" id="IPR036890">
    <property type="entry name" value="HATPase_C_sf"/>
</dbReference>
<dbReference type="GO" id="GO:0009927">
    <property type="term" value="F:histidine phosphotransfer kinase activity"/>
    <property type="evidence" value="ECO:0007669"/>
    <property type="project" value="TreeGrafter"/>
</dbReference>
<evidence type="ECO:0000256" key="12">
    <source>
        <dbReference type="ARBA" id="ARBA00022840"/>
    </source>
</evidence>
<dbReference type="CDD" id="cd00130">
    <property type="entry name" value="PAS"/>
    <property type="match status" value="1"/>
</dbReference>
<dbReference type="SUPFAM" id="SSF47384">
    <property type="entry name" value="Homodimeric domain of signal transducing histidine kinase"/>
    <property type="match status" value="1"/>
</dbReference>
<keyword evidence="5" id="KW-0997">Cell inner membrane</keyword>
<evidence type="ECO:0000256" key="11">
    <source>
        <dbReference type="ARBA" id="ARBA00022777"/>
    </source>
</evidence>
<evidence type="ECO:0000313" key="25">
    <source>
        <dbReference type="Proteomes" id="UP000198407"/>
    </source>
</evidence>
<dbReference type="PROSITE" id="PS50894">
    <property type="entry name" value="HPT"/>
    <property type="match status" value="1"/>
</dbReference>
<dbReference type="InterPro" id="IPR000014">
    <property type="entry name" value="PAS"/>
</dbReference>
<dbReference type="EMBL" id="FZOL01000017">
    <property type="protein sequence ID" value="SNS87351.1"/>
    <property type="molecule type" value="Genomic_DNA"/>
</dbReference>
<evidence type="ECO:0000313" key="23">
    <source>
        <dbReference type="EMBL" id="SNS87221.1"/>
    </source>
</evidence>
<dbReference type="PROSITE" id="PS50113">
    <property type="entry name" value="PAC"/>
    <property type="match status" value="1"/>
</dbReference>
<dbReference type="SUPFAM" id="SSF47226">
    <property type="entry name" value="Histidine-containing phosphotransfer domain, HPT domain"/>
    <property type="match status" value="1"/>
</dbReference>
<dbReference type="Pfam" id="PF00072">
    <property type="entry name" value="Response_reg"/>
    <property type="match status" value="1"/>
</dbReference>
<evidence type="ECO:0000256" key="2">
    <source>
        <dbReference type="ARBA" id="ARBA00004429"/>
    </source>
</evidence>
<dbReference type="AlphaFoldDB" id="A0A239I1I6"/>
<keyword evidence="7" id="KW-0808">Transferase</keyword>
<evidence type="ECO:0000259" key="19">
    <source>
        <dbReference type="PROSITE" id="PS50110"/>
    </source>
</evidence>
<dbReference type="Gene3D" id="1.10.287.130">
    <property type="match status" value="1"/>
</dbReference>
<dbReference type="GO" id="GO:0000155">
    <property type="term" value="F:phosphorelay sensor kinase activity"/>
    <property type="evidence" value="ECO:0007669"/>
    <property type="project" value="InterPro"/>
</dbReference>
<comment type="subcellular location">
    <subcellularLocation>
        <location evidence="2">Cell inner membrane</location>
        <topology evidence="2">Multi-pass membrane protein</topology>
    </subcellularLocation>
</comment>
<dbReference type="SMART" id="SM00091">
    <property type="entry name" value="PAS"/>
    <property type="match status" value="1"/>
</dbReference>
<dbReference type="SMART" id="SM00388">
    <property type="entry name" value="HisKA"/>
    <property type="match status" value="1"/>
</dbReference>
<dbReference type="CDD" id="cd13705">
    <property type="entry name" value="PBP2_BvgS_D1"/>
    <property type="match status" value="1"/>
</dbReference>
<dbReference type="GO" id="GO:0005524">
    <property type="term" value="F:ATP binding"/>
    <property type="evidence" value="ECO:0007669"/>
    <property type="project" value="UniProtKB-KW"/>
</dbReference>
<dbReference type="PANTHER" id="PTHR43047:SF72">
    <property type="entry name" value="OSMOSENSING HISTIDINE PROTEIN KINASE SLN1"/>
    <property type="match status" value="1"/>
</dbReference>
<dbReference type="Gene3D" id="3.30.565.10">
    <property type="entry name" value="Histidine kinase-like ATPase, C-terminal domain"/>
    <property type="match status" value="1"/>
</dbReference>
<feature type="modified residue" description="4-aspartylphosphate" evidence="17">
    <location>
        <position position="1009"/>
    </location>
</feature>
<dbReference type="SUPFAM" id="SSF55874">
    <property type="entry name" value="ATPase domain of HSP90 chaperone/DNA topoisomerase II/histidine kinase"/>
    <property type="match status" value="1"/>
</dbReference>
<evidence type="ECO:0000259" key="20">
    <source>
        <dbReference type="PROSITE" id="PS50112"/>
    </source>
</evidence>
<name>A0A239I1I6_9PSED</name>
<evidence type="ECO:0000256" key="5">
    <source>
        <dbReference type="ARBA" id="ARBA00022519"/>
    </source>
</evidence>
<dbReference type="SMART" id="SM00448">
    <property type="entry name" value="REC"/>
    <property type="match status" value="1"/>
</dbReference>
<comment type="catalytic activity">
    <reaction evidence="1">
        <text>ATP + protein L-histidine = ADP + protein N-phospho-L-histidine.</text>
        <dbReference type="EC" id="2.7.13.3"/>
    </reaction>
</comment>
<evidence type="ECO:0000313" key="24">
    <source>
        <dbReference type="EMBL" id="SNS87351.1"/>
    </source>
</evidence>
<keyword evidence="13" id="KW-1133">Transmembrane helix</keyword>
<dbReference type="SMART" id="SM00062">
    <property type="entry name" value="PBPb"/>
    <property type="match status" value="2"/>
</dbReference>
<dbReference type="InterPro" id="IPR001789">
    <property type="entry name" value="Sig_transdc_resp-reg_receiver"/>
</dbReference>
<dbReference type="CDD" id="cd16922">
    <property type="entry name" value="HATPase_EvgS-ArcB-TorS-like"/>
    <property type="match status" value="1"/>
</dbReference>
<dbReference type="SUPFAM" id="SSF55785">
    <property type="entry name" value="PYP-like sensor domain (PAS domain)"/>
    <property type="match status" value="1"/>
</dbReference>
<dbReference type="Pfam" id="PF00512">
    <property type="entry name" value="HisKA"/>
    <property type="match status" value="1"/>
</dbReference>
<keyword evidence="14" id="KW-0902">Two-component regulatory system</keyword>
<dbReference type="CDD" id="cd00088">
    <property type="entry name" value="HPT"/>
    <property type="match status" value="1"/>
</dbReference>
<dbReference type="Pfam" id="PF08448">
    <property type="entry name" value="PAS_4"/>
    <property type="match status" value="1"/>
</dbReference>
<dbReference type="Gene3D" id="3.40.190.10">
    <property type="entry name" value="Periplasmic binding protein-like II"/>
    <property type="match status" value="4"/>
</dbReference>